<comment type="caution">
    <text evidence="7">The sequence shown here is derived from an EMBL/GenBank/DDBJ whole genome shotgun (WGS) entry which is preliminary data.</text>
</comment>
<dbReference type="InterPro" id="IPR008979">
    <property type="entry name" value="Galactose-bd-like_sf"/>
</dbReference>
<dbReference type="EMBL" id="SJPR01000001">
    <property type="protein sequence ID" value="TWT99287.1"/>
    <property type="molecule type" value="Genomic_DNA"/>
</dbReference>
<dbReference type="InterPro" id="IPR006103">
    <property type="entry name" value="Glyco_hydro_2_cat"/>
</dbReference>
<evidence type="ECO:0000259" key="4">
    <source>
        <dbReference type="Pfam" id="PF00703"/>
    </source>
</evidence>
<evidence type="ECO:0000256" key="1">
    <source>
        <dbReference type="ARBA" id="ARBA00007401"/>
    </source>
</evidence>
<gene>
    <name evidence="7" type="primary">cbgA</name>
    <name evidence="7" type="ORF">Pla108_02220</name>
</gene>
<keyword evidence="3 7" id="KW-0326">Glycosidase</keyword>
<dbReference type="AlphaFoldDB" id="A0A5C6AII4"/>
<dbReference type="Pfam" id="PF02837">
    <property type="entry name" value="Glyco_hydro_2_N"/>
    <property type="match status" value="1"/>
</dbReference>
<keyword evidence="8" id="KW-1185">Reference proteome</keyword>
<evidence type="ECO:0000259" key="6">
    <source>
        <dbReference type="Pfam" id="PF02837"/>
    </source>
</evidence>
<comment type="similarity">
    <text evidence="1">Belongs to the glycosyl hydrolase 2 family.</text>
</comment>
<evidence type="ECO:0000313" key="7">
    <source>
        <dbReference type="EMBL" id="TWT99287.1"/>
    </source>
</evidence>
<dbReference type="PANTHER" id="PTHR42732:SF2">
    <property type="entry name" value="BETA-MANNOSIDASE"/>
    <property type="match status" value="1"/>
</dbReference>
<feature type="domain" description="Glycoside hydrolase family 2 catalytic" evidence="5">
    <location>
        <begin position="319"/>
        <end position="444"/>
    </location>
</feature>
<dbReference type="InterPro" id="IPR017853">
    <property type="entry name" value="GH"/>
</dbReference>
<feature type="domain" description="Glycosyl hydrolases family 2 sugar binding" evidence="6">
    <location>
        <begin position="76"/>
        <end position="177"/>
    </location>
</feature>
<feature type="domain" description="Glycoside hydrolase family 2 immunoglobulin-like beta-sandwich" evidence="4">
    <location>
        <begin position="185"/>
        <end position="276"/>
    </location>
</feature>
<name>A0A5C6AII4_9BACT</name>
<evidence type="ECO:0000256" key="3">
    <source>
        <dbReference type="ARBA" id="ARBA00023295"/>
    </source>
</evidence>
<dbReference type="InterPro" id="IPR006104">
    <property type="entry name" value="Glyco_hydro_2_N"/>
</dbReference>
<dbReference type="InterPro" id="IPR036156">
    <property type="entry name" value="Beta-gal/glucu_dom_sf"/>
</dbReference>
<dbReference type="GO" id="GO:0005975">
    <property type="term" value="P:carbohydrate metabolic process"/>
    <property type="evidence" value="ECO:0007669"/>
    <property type="project" value="InterPro"/>
</dbReference>
<dbReference type="Gene3D" id="2.60.120.260">
    <property type="entry name" value="Galactose-binding domain-like"/>
    <property type="match status" value="1"/>
</dbReference>
<keyword evidence="2 7" id="KW-0378">Hydrolase</keyword>
<evidence type="ECO:0000259" key="5">
    <source>
        <dbReference type="Pfam" id="PF02836"/>
    </source>
</evidence>
<evidence type="ECO:0000313" key="8">
    <source>
        <dbReference type="Proteomes" id="UP000317421"/>
    </source>
</evidence>
<dbReference type="Proteomes" id="UP000317421">
    <property type="component" value="Unassembled WGS sequence"/>
</dbReference>
<dbReference type="Pfam" id="PF00703">
    <property type="entry name" value="Glyco_hydro_2"/>
    <property type="match status" value="1"/>
</dbReference>
<accession>A0A5C6AII4</accession>
<dbReference type="InterPro" id="IPR051913">
    <property type="entry name" value="GH2_Domain-Containing"/>
</dbReference>
<dbReference type="InterPro" id="IPR013783">
    <property type="entry name" value="Ig-like_fold"/>
</dbReference>
<protein>
    <submittedName>
        <fullName evidence="7">Beta-galactosidase</fullName>
        <ecNumber evidence="7">3.2.1.23</ecNumber>
    </submittedName>
</protein>
<dbReference type="Gene3D" id="3.20.20.80">
    <property type="entry name" value="Glycosidases"/>
    <property type="match status" value="1"/>
</dbReference>
<dbReference type="EC" id="3.2.1.23" evidence="7"/>
<dbReference type="PANTHER" id="PTHR42732">
    <property type="entry name" value="BETA-GALACTOSIDASE"/>
    <property type="match status" value="1"/>
</dbReference>
<reference evidence="7 8" key="1">
    <citation type="submission" date="2019-02" db="EMBL/GenBank/DDBJ databases">
        <title>Deep-cultivation of Planctomycetes and their phenomic and genomic characterization uncovers novel biology.</title>
        <authorList>
            <person name="Wiegand S."/>
            <person name="Jogler M."/>
            <person name="Boedeker C."/>
            <person name="Pinto D."/>
            <person name="Vollmers J."/>
            <person name="Rivas-Marin E."/>
            <person name="Kohn T."/>
            <person name="Peeters S.H."/>
            <person name="Heuer A."/>
            <person name="Rast P."/>
            <person name="Oberbeckmann S."/>
            <person name="Bunk B."/>
            <person name="Jeske O."/>
            <person name="Meyerdierks A."/>
            <person name="Storesund J.E."/>
            <person name="Kallscheuer N."/>
            <person name="Luecker S."/>
            <person name="Lage O.M."/>
            <person name="Pohl T."/>
            <person name="Merkel B.J."/>
            <person name="Hornburger P."/>
            <person name="Mueller R.-W."/>
            <person name="Bruemmer F."/>
            <person name="Labrenz M."/>
            <person name="Spormann A.M."/>
            <person name="Op Den Camp H."/>
            <person name="Overmann J."/>
            <person name="Amann R."/>
            <person name="Jetten M.S.M."/>
            <person name="Mascher T."/>
            <person name="Medema M.H."/>
            <person name="Devos D.P."/>
            <person name="Kaster A.-K."/>
            <person name="Ovreas L."/>
            <person name="Rohde M."/>
            <person name="Galperin M.Y."/>
            <person name="Jogler C."/>
        </authorList>
    </citation>
    <scope>NUCLEOTIDE SEQUENCE [LARGE SCALE GENOMIC DNA]</scope>
    <source>
        <strain evidence="7 8">Pla108</strain>
    </source>
</reference>
<organism evidence="7 8">
    <name type="scientific">Botrimarina colliarenosi</name>
    <dbReference type="NCBI Taxonomy" id="2528001"/>
    <lineage>
        <taxon>Bacteria</taxon>
        <taxon>Pseudomonadati</taxon>
        <taxon>Planctomycetota</taxon>
        <taxon>Planctomycetia</taxon>
        <taxon>Pirellulales</taxon>
        <taxon>Lacipirellulaceae</taxon>
        <taxon>Botrimarina</taxon>
    </lineage>
</organism>
<sequence length="581" mass="65907">MTTTWGDKVTADNVWQEYPRPQLERTNWTNLNGEWSYAVTPSESVAEPEKWDGEILVPFCLESHLSGVKRELQSDEALWYLRTFDAKKTEGKRTLLNFEAVDYACEVWLNGKSVGSHRGGNTPFWFDVTDALTSGENELVVRVVDATEDWQLRGKQVRNPNGIWYTRVSGIWQTVWLEEVDAAWIADLDMTTDADEGTIKIKADVEADSDYKFAVRVLEDGKEVVANSASGDEVTLTVPDAKLWSPKNPHLYELELTLTTPDGKVVDKVKSYAGIRSVGTTKDKDGNLLLTLNGEPIFHWGPLDQGWWPDGLLTPPSDEAMLSDVEYLRDAGFNMIRKHIKVEPRRYYYHCDRLGMMLWQDQVSGGPNPKWTRLAPNPEDANWPDARHAQWMLELERMIDELDSHPSIVVWVPFNEAWGQHRTVEVGEWLVKRDPSRIVNVASGGNFWPAGHIVDHHAYPHPDFPFGRGKGGRFDGFVKVVGEFGGHGFPVEGHLWRPGSHNWGYGGLPKDEAEYLDRYRESLRKLAELRDKGIAAGVYTQTTDVEGEINGLLTYDRRVTKIPAKELAEIAEKSLFSKEKK</sequence>
<dbReference type="RefSeq" id="WP_315851597.1">
    <property type="nucleotide sequence ID" value="NZ_SJPR01000001.1"/>
</dbReference>
<dbReference type="GO" id="GO:0004565">
    <property type="term" value="F:beta-galactosidase activity"/>
    <property type="evidence" value="ECO:0007669"/>
    <property type="project" value="UniProtKB-EC"/>
</dbReference>
<dbReference type="SUPFAM" id="SSF51445">
    <property type="entry name" value="(Trans)glycosidases"/>
    <property type="match status" value="1"/>
</dbReference>
<dbReference type="Pfam" id="PF02836">
    <property type="entry name" value="Glyco_hydro_2_C"/>
    <property type="match status" value="1"/>
</dbReference>
<dbReference type="SUPFAM" id="SSF49303">
    <property type="entry name" value="beta-Galactosidase/glucuronidase domain"/>
    <property type="match status" value="1"/>
</dbReference>
<evidence type="ECO:0000256" key="2">
    <source>
        <dbReference type="ARBA" id="ARBA00022801"/>
    </source>
</evidence>
<dbReference type="Gene3D" id="2.60.40.10">
    <property type="entry name" value="Immunoglobulins"/>
    <property type="match status" value="1"/>
</dbReference>
<dbReference type="InterPro" id="IPR006102">
    <property type="entry name" value="Ig-like_GH2"/>
</dbReference>
<dbReference type="SUPFAM" id="SSF49785">
    <property type="entry name" value="Galactose-binding domain-like"/>
    <property type="match status" value="1"/>
</dbReference>
<proteinExistence type="inferred from homology"/>